<evidence type="ECO:0000256" key="1">
    <source>
        <dbReference type="SAM" id="Phobius"/>
    </source>
</evidence>
<name>A0A974NPF1_PERPY</name>
<dbReference type="Proteomes" id="UP000595254">
    <property type="component" value="Chromosome"/>
</dbReference>
<feature type="transmembrane region" description="Helical" evidence="1">
    <location>
        <begin position="29"/>
        <end position="49"/>
    </location>
</feature>
<organism evidence="2 3">
    <name type="scientific">Peribacillus psychrosaccharolyticus</name>
    <name type="common">Bacillus psychrosaccharolyticus</name>
    <dbReference type="NCBI Taxonomy" id="1407"/>
    <lineage>
        <taxon>Bacteria</taxon>
        <taxon>Bacillati</taxon>
        <taxon>Bacillota</taxon>
        <taxon>Bacilli</taxon>
        <taxon>Bacillales</taxon>
        <taxon>Bacillaceae</taxon>
        <taxon>Peribacillus</taxon>
    </lineage>
</organism>
<evidence type="ECO:0000313" key="3">
    <source>
        <dbReference type="Proteomes" id="UP000595254"/>
    </source>
</evidence>
<accession>A0A974NPF1</accession>
<dbReference type="EMBL" id="CP068053">
    <property type="protein sequence ID" value="QQT01380.1"/>
    <property type="molecule type" value="Genomic_DNA"/>
</dbReference>
<sequence>MKCNFVTVNKQNECFTIFSDIDKLHSNKYLYLLLIISCMLKALALFLFLDAIQKNITKRRAHEKMDVVDVIFQPFSGCGEKEIHEQITLPEGVAGVEWLQDDGRDYKFYLGKDGTVSYYSPS</sequence>
<evidence type="ECO:0000313" key="2">
    <source>
        <dbReference type="EMBL" id="QQT01380.1"/>
    </source>
</evidence>
<keyword evidence="1" id="KW-0812">Transmembrane</keyword>
<keyword evidence="1" id="KW-0472">Membrane</keyword>
<keyword evidence="1" id="KW-1133">Transmembrane helix</keyword>
<dbReference type="RefSeq" id="WP_040375161.1">
    <property type="nucleotide sequence ID" value="NZ_CP068053.1"/>
</dbReference>
<proteinExistence type="predicted"/>
<dbReference type="KEGG" id="ppsr:I6J18_05800"/>
<gene>
    <name evidence="2" type="ORF">I6J18_05800</name>
</gene>
<keyword evidence="3" id="KW-1185">Reference proteome</keyword>
<reference evidence="2 3" key="1">
    <citation type="submission" date="2021-01" db="EMBL/GenBank/DDBJ databases">
        <title>FDA dAtabase for Regulatory Grade micrObial Sequences (FDA-ARGOS): Supporting development and validation of Infectious Disease Dx tests.</title>
        <authorList>
            <person name="Nelson B."/>
            <person name="Plummer A."/>
            <person name="Tallon L."/>
            <person name="Sadzewicz L."/>
            <person name="Zhao X."/>
            <person name="Boylan J."/>
            <person name="Ott S."/>
            <person name="Bowen H."/>
            <person name="Vavikolanu K."/>
            <person name="Mehta A."/>
            <person name="Aluvathingal J."/>
            <person name="Nadendla S."/>
            <person name="Myers T."/>
            <person name="Yan Y."/>
            <person name="Sichtig H."/>
        </authorList>
    </citation>
    <scope>NUCLEOTIDE SEQUENCE [LARGE SCALE GENOMIC DNA]</scope>
    <source>
        <strain evidence="2 3">FDAARGOS_1161</strain>
    </source>
</reference>
<protein>
    <submittedName>
        <fullName evidence="2">Uncharacterized protein</fullName>
    </submittedName>
</protein>
<dbReference type="AlphaFoldDB" id="A0A974NPF1"/>